<organism evidence="2 3">
    <name type="scientific">Alienimonas californiensis</name>
    <dbReference type="NCBI Taxonomy" id="2527989"/>
    <lineage>
        <taxon>Bacteria</taxon>
        <taxon>Pseudomonadati</taxon>
        <taxon>Planctomycetota</taxon>
        <taxon>Planctomycetia</taxon>
        <taxon>Planctomycetales</taxon>
        <taxon>Planctomycetaceae</taxon>
        <taxon>Alienimonas</taxon>
    </lineage>
</organism>
<name>A0A517PAH7_9PLAN</name>
<evidence type="ECO:0000313" key="2">
    <source>
        <dbReference type="EMBL" id="QDT16379.1"/>
    </source>
</evidence>
<dbReference type="InterPro" id="IPR041657">
    <property type="entry name" value="HTH_17"/>
</dbReference>
<dbReference type="Pfam" id="PF12728">
    <property type="entry name" value="HTH_17"/>
    <property type="match status" value="1"/>
</dbReference>
<dbReference type="Gene3D" id="1.10.1660.10">
    <property type="match status" value="1"/>
</dbReference>
<keyword evidence="3" id="KW-1185">Reference proteome</keyword>
<sequence length="98" mass="10540">MPVSPSLADAIASTPPAELASEIVSIKQMVCELVEHARGKAKPLLTVEEVAAEVGRAPYTVRTWINNGRLSATRVHGTGPRGRLLVRREDLEELLADG</sequence>
<protein>
    <submittedName>
        <fullName evidence="2">Helix-turn-helix domain protein</fullName>
    </submittedName>
</protein>
<dbReference type="RefSeq" id="WP_207621967.1">
    <property type="nucleotide sequence ID" value="NZ_CP036265.1"/>
</dbReference>
<gene>
    <name evidence="2" type="ORF">CA12_24810</name>
</gene>
<dbReference type="SUPFAM" id="SSF46955">
    <property type="entry name" value="Putative DNA-binding domain"/>
    <property type="match status" value="1"/>
</dbReference>
<feature type="domain" description="Helix-turn-helix" evidence="1">
    <location>
        <begin position="44"/>
        <end position="96"/>
    </location>
</feature>
<dbReference type="AlphaFoldDB" id="A0A517PAH7"/>
<dbReference type="InterPro" id="IPR009061">
    <property type="entry name" value="DNA-bd_dom_put_sf"/>
</dbReference>
<evidence type="ECO:0000259" key="1">
    <source>
        <dbReference type="Pfam" id="PF12728"/>
    </source>
</evidence>
<reference evidence="2 3" key="1">
    <citation type="submission" date="2019-02" db="EMBL/GenBank/DDBJ databases">
        <title>Deep-cultivation of Planctomycetes and their phenomic and genomic characterization uncovers novel biology.</title>
        <authorList>
            <person name="Wiegand S."/>
            <person name="Jogler M."/>
            <person name="Boedeker C."/>
            <person name="Pinto D."/>
            <person name="Vollmers J."/>
            <person name="Rivas-Marin E."/>
            <person name="Kohn T."/>
            <person name="Peeters S.H."/>
            <person name="Heuer A."/>
            <person name="Rast P."/>
            <person name="Oberbeckmann S."/>
            <person name="Bunk B."/>
            <person name="Jeske O."/>
            <person name="Meyerdierks A."/>
            <person name="Storesund J.E."/>
            <person name="Kallscheuer N."/>
            <person name="Luecker S."/>
            <person name="Lage O.M."/>
            <person name="Pohl T."/>
            <person name="Merkel B.J."/>
            <person name="Hornburger P."/>
            <person name="Mueller R.-W."/>
            <person name="Bruemmer F."/>
            <person name="Labrenz M."/>
            <person name="Spormann A.M."/>
            <person name="Op den Camp H."/>
            <person name="Overmann J."/>
            <person name="Amann R."/>
            <person name="Jetten M.S.M."/>
            <person name="Mascher T."/>
            <person name="Medema M.H."/>
            <person name="Devos D.P."/>
            <person name="Kaster A.-K."/>
            <person name="Ovreas L."/>
            <person name="Rohde M."/>
            <person name="Galperin M.Y."/>
            <person name="Jogler C."/>
        </authorList>
    </citation>
    <scope>NUCLEOTIDE SEQUENCE [LARGE SCALE GENOMIC DNA]</scope>
    <source>
        <strain evidence="2 3">CA12</strain>
    </source>
</reference>
<accession>A0A517PAH7</accession>
<dbReference type="Proteomes" id="UP000318741">
    <property type="component" value="Chromosome"/>
</dbReference>
<dbReference type="EMBL" id="CP036265">
    <property type="protein sequence ID" value="QDT16379.1"/>
    <property type="molecule type" value="Genomic_DNA"/>
</dbReference>
<dbReference type="KEGG" id="acaf:CA12_24810"/>
<evidence type="ECO:0000313" key="3">
    <source>
        <dbReference type="Proteomes" id="UP000318741"/>
    </source>
</evidence>
<proteinExistence type="predicted"/>